<keyword evidence="8" id="KW-1185">Reference proteome</keyword>
<dbReference type="PANTHER" id="PTHR37422:SF13">
    <property type="entry name" value="LIPOPOLYSACCHARIDE BIOSYNTHESIS PROTEIN PA4999-RELATED"/>
    <property type="match status" value="1"/>
</dbReference>
<feature type="transmembrane region" description="Helical" evidence="5">
    <location>
        <begin position="195"/>
        <end position="214"/>
    </location>
</feature>
<evidence type="ECO:0000256" key="4">
    <source>
        <dbReference type="ARBA" id="ARBA00023136"/>
    </source>
</evidence>
<comment type="subcellular location">
    <subcellularLocation>
        <location evidence="1">Membrane</location>
        <topology evidence="1">Multi-pass membrane protein</topology>
    </subcellularLocation>
</comment>
<evidence type="ECO:0000256" key="3">
    <source>
        <dbReference type="ARBA" id="ARBA00022989"/>
    </source>
</evidence>
<reference evidence="7 8" key="1">
    <citation type="submission" date="2020-04" db="EMBL/GenBank/DDBJ databases">
        <title>Marinomonas sp. M1K-6 isolated from the deep seawater of the Mariana Trench.</title>
        <authorList>
            <person name="Li Y."/>
        </authorList>
    </citation>
    <scope>NUCLEOTIDE SEQUENCE [LARGE SCALE GENOMIC DNA]</scope>
    <source>
        <strain evidence="7 8">M1K-6</strain>
    </source>
</reference>
<proteinExistence type="predicted"/>
<dbReference type="GO" id="GO:0016020">
    <property type="term" value="C:membrane"/>
    <property type="evidence" value="ECO:0007669"/>
    <property type="project" value="UniProtKB-SubCell"/>
</dbReference>
<comment type="caution">
    <text evidence="7">The sequence shown here is derived from an EMBL/GenBank/DDBJ whole genome shotgun (WGS) entry which is preliminary data.</text>
</comment>
<evidence type="ECO:0000256" key="1">
    <source>
        <dbReference type="ARBA" id="ARBA00004141"/>
    </source>
</evidence>
<feature type="transmembrane region" description="Helical" evidence="5">
    <location>
        <begin position="21"/>
        <end position="38"/>
    </location>
</feature>
<feature type="transmembrane region" description="Helical" evidence="5">
    <location>
        <begin position="166"/>
        <end position="186"/>
    </location>
</feature>
<feature type="transmembrane region" description="Helical" evidence="5">
    <location>
        <begin position="129"/>
        <end position="146"/>
    </location>
</feature>
<dbReference type="EMBL" id="JABAEK010000027">
    <property type="protein sequence ID" value="NLQ19082.1"/>
    <property type="molecule type" value="Genomic_DNA"/>
</dbReference>
<feature type="transmembrane region" description="Helical" evidence="5">
    <location>
        <begin position="74"/>
        <end position="94"/>
    </location>
</feature>
<evidence type="ECO:0000313" key="7">
    <source>
        <dbReference type="EMBL" id="NLQ19082.1"/>
    </source>
</evidence>
<feature type="transmembrane region" description="Helical" evidence="5">
    <location>
        <begin position="249"/>
        <end position="267"/>
    </location>
</feature>
<feature type="transmembrane region" description="Helical" evidence="5">
    <location>
        <begin position="106"/>
        <end position="122"/>
    </location>
</feature>
<keyword evidence="3 5" id="KW-1133">Transmembrane helix</keyword>
<organism evidence="7 8">
    <name type="scientific">Marinomonas profundi</name>
    <dbReference type="NCBI Taxonomy" id="2726122"/>
    <lineage>
        <taxon>Bacteria</taxon>
        <taxon>Pseudomonadati</taxon>
        <taxon>Pseudomonadota</taxon>
        <taxon>Gammaproteobacteria</taxon>
        <taxon>Oceanospirillales</taxon>
        <taxon>Oceanospirillaceae</taxon>
        <taxon>Marinomonas</taxon>
    </lineage>
</organism>
<dbReference type="Pfam" id="PF04932">
    <property type="entry name" value="Wzy_C"/>
    <property type="match status" value="1"/>
</dbReference>
<evidence type="ECO:0000256" key="2">
    <source>
        <dbReference type="ARBA" id="ARBA00022692"/>
    </source>
</evidence>
<gene>
    <name evidence="7" type="ORF">HGG82_15885</name>
</gene>
<protein>
    <submittedName>
        <fullName evidence="7">O-antigen ligase family protein</fullName>
    </submittedName>
</protein>
<dbReference type="InterPro" id="IPR007016">
    <property type="entry name" value="O-antigen_ligase-rel_domated"/>
</dbReference>
<feature type="transmembrane region" description="Helical" evidence="5">
    <location>
        <begin position="220"/>
        <end position="237"/>
    </location>
</feature>
<dbReference type="PANTHER" id="PTHR37422">
    <property type="entry name" value="TEICHURONIC ACID BIOSYNTHESIS PROTEIN TUAE"/>
    <property type="match status" value="1"/>
</dbReference>
<dbReference type="RefSeq" id="WP_168827456.1">
    <property type="nucleotide sequence ID" value="NZ_CP073013.1"/>
</dbReference>
<feature type="domain" description="O-antigen ligase-related" evidence="6">
    <location>
        <begin position="207"/>
        <end position="367"/>
    </location>
</feature>
<evidence type="ECO:0000313" key="8">
    <source>
        <dbReference type="Proteomes" id="UP000586067"/>
    </source>
</evidence>
<dbReference type="Proteomes" id="UP000586067">
    <property type="component" value="Unassembled WGS sequence"/>
</dbReference>
<feature type="transmembrane region" description="Helical" evidence="5">
    <location>
        <begin position="44"/>
        <end position="62"/>
    </location>
</feature>
<dbReference type="GO" id="GO:0016874">
    <property type="term" value="F:ligase activity"/>
    <property type="evidence" value="ECO:0007669"/>
    <property type="project" value="UniProtKB-KW"/>
</dbReference>
<dbReference type="InterPro" id="IPR051533">
    <property type="entry name" value="WaaL-like"/>
</dbReference>
<accession>A0A847R4Z1</accession>
<keyword evidence="2 5" id="KW-0812">Transmembrane</keyword>
<name>A0A847R4Z1_9GAMM</name>
<feature type="transmembrane region" description="Helical" evidence="5">
    <location>
        <begin position="355"/>
        <end position="378"/>
    </location>
</feature>
<feature type="transmembrane region" description="Helical" evidence="5">
    <location>
        <begin position="390"/>
        <end position="407"/>
    </location>
</feature>
<keyword evidence="4 5" id="KW-0472">Membrane</keyword>
<evidence type="ECO:0000259" key="6">
    <source>
        <dbReference type="Pfam" id="PF04932"/>
    </source>
</evidence>
<dbReference type="AlphaFoldDB" id="A0A847R4Z1"/>
<evidence type="ECO:0000256" key="5">
    <source>
        <dbReference type="SAM" id="Phobius"/>
    </source>
</evidence>
<sequence>MTFSATGFTRIFERRSSEDQPAWLIYIGTLSVIIYAISRTGFPKVAEITSSIAVLIGLWGLFKYGKIVNSHILLRFLWIGIILQLISWGLAQYITPEWAESTPRLSNLNGWFLFIPFAWLIAQKKNAIWLIWGAAALGVLLSPWITGEGFDELIRGINGSRVDFKLLNAQHMALFFGSVFIGLCCFSKTLYKRNTLLIIPLALLIYYTLLVVYISQTRQAWISLAITLTTMSIFLIIKYIKKQSTKKQISAILLFIITLVILSTLALNNDKIKDRFMAEKDSISAITSLNFDDVPYSSFGIRFHSWVAATDFIKEKPLFGWGNNGKSLVMEHTEWLPKNIKDNFGHLHNTYLELLVNYGVLGLLFYFSVWFIIGKMLFKEIKQGNIEKEFGYMYISIFIFWSIMNCFESYQNFWTGEFYFNIFMAGILSKVWRIKSLEKYKNI</sequence>
<keyword evidence="7" id="KW-0436">Ligase</keyword>
<feature type="transmembrane region" description="Helical" evidence="5">
    <location>
        <begin position="413"/>
        <end position="432"/>
    </location>
</feature>